<proteinExistence type="predicted"/>
<dbReference type="RefSeq" id="WP_133558857.1">
    <property type="nucleotide sequence ID" value="NZ_SNWM01000006.1"/>
</dbReference>
<dbReference type="Gene3D" id="2.90.10.30">
    <property type="match status" value="1"/>
</dbReference>
<dbReference type="EMBL" id="SNWM01000006">
    <property type="protein sequence ID" value="TDO19639.1"/>
    <property type="molecule type" value="Genomic_DNA"/>
</dbReference>
<dbReference type="InterPro" id="IPR036426">
    <property type="entry name" value="Bulb-type_lectin_dom_sf"/>
</dbReference>
<dbReference type="SUPFAM" id="SSF51110">
    <property type="entry name" value="alpha-D-mannose-specific plant lectins"/>
    <property type="match status" value="1"/>
</dbReference>
<accession>A0A4V3C2T8</accession>
<feature type="domain" description="Bulb-type lectin" evidence="1">
    <location>
        <begin position="72"/>
        <end position="193"/>
    </location>
</feature>
<evidence type="ECO:0000259" key="1">
    <source>
        <dbReference type="PROSITE" id="PS50927"/>
    </source>
</evidence>
<evidence type="ECO:0000313" key="2">
    <source>
        <dbReference type="EMBL" id="TDO19639.1"/>
    </source>
</evidence>
<dbReference type="PROSITE" id="PS51257">
    <property type="entry name" value="PROKAR_LIPOPROTEIN"/>
    <property type="match status" value="1"/>
</dbReference>
<comment type="caution">
    <text evidence="2">The sequence shown here is derived from an EMBL/GenBank/DDBJ whole genome shotgun (WGS) entry which is preliminary data.</text>
</comment>
<protein>
    <recommendedName>
        <fullName evidence="1">Bulb-type lectin domain-containing protein</fullName>
    </recommendedName>
</protein>
<dbReference type="AlphaFoldDB" id="A0A4V3C2T8"/>
<keyword evidence="3" id="KW-1185">Reference proteome</keyword>
<dbReference type="Proteomes" id="UP000295499">
    <property type="component" value="Unassembled WGS sequence"/>
</dbReference>
<dbReference type="InterPro" id="IPR001480">
    <property type="entry name" value="Bulb-type_lectin_dom"/>
</dbReference>
<evidence type="ECO:0000313" key="3">
    <source>
        <dbReference type="Proteomes" id="UP000295499"/>
    </source>
</evidence>
<sequence>MKKVIYTLALLSIAFASCRKEQASSPVQVQPKLENGYYPLGTVIPLSPTPVQLERGNHDLSYIPEYTWAPGGHQQFAKGTFGSGDEVARSVNGYYSLFIQADGNLVLYKRSTPNGSLIPTALWATDTSHSYPSAKFSDTNGIISLLAPSTSGPVNYWVSNVSSGSTDAIWVLQDDGNFVGYTHYYLGAGAIVITGAPFAATFTDGGRRSDVFGRVGRV</sequence>
<dbReference type="OrthoDB" id="773394at2"/>
<dbReference type="PROSITE" id="PS50927">
    <property type="entry name" value="BULB_LECTIN"/>
    <property type="match status" value="1"/>
</dbReference>
<gene>
    <name evidence="2" type="ORF">CLV32_4262</name>
</gene>
<reference evidence="2 3" key="1">
    <citation type="submission" date="2019-03" db="EMBL/GenBank/DDBJ databases">
        <title>Genomic Encyclopedia of Archaeal and Bacterial Type Strains, Phase II (KMG-II): from individual species to whole genera.</title>
        <authorList>
            <person name="Goeker M."/>
        </authorList>
    </citation>
    <scope>NUCLEOTIDE SEQUENCE [LARGE SCALE GENOMIC DNA]</scope>
    <source>
        <strain evidence="2 3">DSM 19034</strain>
    </source>
</reference>
<name>A0A4V3C2T8_9SPHI</name>
<organism evidence="2 3">
    <name type="scientific">Pedobacter duraquae</name>
    <dbReference type="NCBI Taxonomy" id="425511"/>
    <lineage>
        <taxon>Bacteria</taxon>
        <taxon>Pseudomonadati</taxon>
        <taxon>Bacteroidota</taxon>
        <taxon>Sphingobacteriia</taxon>
        <taxon>Sphingobacteriales</taxon>
        <taxon>Sphingobacteriaceae</taxon>
        <taxon>Pedobacter</taxon>
    </lineage>
</organism>